<reference evidence="2" key="1">
    <citation type="submission" date="2022-02" db="EMBL/GenBank/DDBJ databases">
        <title>Towards deciphering the DNA virus diversity associated with rodent species in the families Cricetidae and Heteromyidae.</title>
        <authorList>
            <person name="Lund M."/>
            <person name="Larsen B.B."/>
            <person name="Gryseels S."/>
            <person name="Kraberger S."/>
            <person name="Rowsey D.M."/>
            <person name="Steger L."/>
            <person name="Yule K.M."/>
            <person name="Upham N.S."/>
            <person name="Worobey M."/>
            <person name="Van Doorslaer K."/>
            <person name="Varsani A."/>
        </authorList>
    </citation>
    <scope>NUCLEOTIDE SEQUENCE</scope>
    <source>
        <strain evidence="2">NeonRodF7_17</strain>
    </source>
</reference>
<feature type="compositionally biased region" description="Basic residues" evidence="1">
    <location>
        <begin position="1"/>
        <end position="22"/>
    </location>
</feature>
<feature type="region of interest" description="Disordered" evidence="1">
    <location>
        <begin position="1"/>
        <end position="29"/>
    </location>
</feature>
<sequence length="29" mass="3732">MARFRRRRRRRGRGKKLRKYRMSRGGIRL</sequence>
<dbReference type="EMBL" id="OM869659">
    <property type="protein sequence ID" value="UPW41747.1"/>
    <property type="molecule type" value="Genomic_DNA"/>
</dbReference>
<name>A0A976N2A9_9VIRU</name>
<proteinExistence type="predicted"/>
<protein>
    <submittedName>
        <fullName evidence="2">Uncharacterized protein</fullName>
    </submittedName>
</protein>
<organism evidence="2">
    <name type="scientific">Peromfec virus RodF7_17</name>
    <dbReference type="NCBI Taxonomy" id="2929352"/>
    <lineage>
        <taxon>Viruses</taxon>
        <taxon>Monodnaviria</taxon>
        <taxon>Sangervirae</taxon>
        <taxon>Phixviricota</taxon>
        <taxon>Malgrandaviricetes</taxon>
        <taxon>Petitvirales</taxon>
        <taxon>Microviridae</taxon>
    </lineage>
</organism>
<evidence type="ECO:0000256" key="1">
    <source>
        <dbReference type="SAM" id="MobiDB-lite"/>
    </source>
</evidence>
<accession>A0A976N2A9</accession>
<evidence type="ECO:0000313" key="2">
    <source>
        <dbReference type="EMBL" id="UPW41747.1"/>
    </source>
</evidence>